<proteinExistence type="inferred from homology"/>
<evidence type="ECO:0000313" key="13">
    <source>
        <dbReference type="Proteomes" id="UP001190700"/>
    </source>
</evidence>
<dbReference type="GO" id="GO:0046872">
    <property type="term" value="F:metal ion binding"/>
    <property type="evidence" value="ECO:0007669"/>
    <property type="project" value="UniProtKB-KW"/>
</dbReference>
<keyword evidence="8" id="KW-0862">Zinc</keyword>
<name>A0AAE0G1E6_9CHLO</name>
<dbReference type="SUPFAM" id="SSF56281">
    <property type="entry name" value="Metallo-hydrolase/oxidoreductase"/>
    <property type="match status" value="1"/>
</dbReference>
<reference evidence="12 13" key="1">
    <citation type="journal article" date="2015" name="Genome Biol. Evol.">
        <title>Comparative Genomics of a Bacterivorous Green Alga Reveals Evolutionary Causalities and Consequences of Phago-Mixotrophic Mode of Nutrition.</title>
        <authorList>
            <person name="Burns J.A."/>
            <person name="Paasch A."/>
            <person name="Narechania A."/>
            <person name="Kim E."/>
        </authorList>
    </citation>
    <scope>NUCLEOTIDE SEQUENCE [LARGE SCALE GENOMIC DNA]</scope>
    <source>
        <strain evidence="12 13">PLY_AMNH</strain>
    </source>
</reference>
<gene>
    <name evidence="12" type="ORF">CYMTET_21732</name>
</gene>
<evidence type="ECO:0000256" key="5">
    <source>
        <dbReference type="ARBA" id="ARBA00011917"/>
    </source>
</evidence>
<protein>
    <recommendedName>
        <fullName evidence="5">hydroxyacylglutathione hydrolase</fullName>
        <ecNumber evidence="5">3.1.2.6</ecNumber>
    </recommendedName>
    <alternativeName>
        <fullName evidence="9">Glyoxalase II</fullName>
    </alternativeName>
</protein>
<dbReference type="PANTHER" id="PTHR11935">
    <property type="entry name" value="BETA LACTAMASE DOMAIN"/>
    <property type="match status" value="1"/>
</dbReference>
<evidence type="ECO:0000256" key="1">
    <source>
        <dbReference type="ARBA" id="ARBA00001623"/>
    </source>
</evidence>
<dbReference type="Gene3D" id="3.60.15.10">
    <property type="entry name" value="Ribonuclease Z/Hydroxyacylglutathione hydrolase-like"/>
    <property type="match status" value="1"/>
</dbReference>
<evidence type="ECO:0000256" key="10">
    <source>
        <dbReference type="SAM" id="Phobius"/>
    </source>
</evidence>
<comment type="catalytic activity">
    <reaction evidence="1">
        <text>an S-(2-hydroxyacyl)glutathione + H2O = a 2-hydroxy carboxylate + glutathione + H(+)</text>
        <dbReference type="Rhea" id="RHEA:21864"/>
        <dbReference type="ChEBI" id="CHEBI:15377"/>
        <dbReference type="ChEBI" id="CHEBI:15378"/>
        <dbReference type="ChEBI" id="CHEBI:57925"/>
        <dbReference type="ChEBI" id="CHEBI:58896"/>
        <dbReference type="ChEBI" id="CHEBI:71261"/>
        <dbReference type="EC" id="3.1.2.6"/>
    </reaction>
</comment>
<evidence type="ECO:0000256" key="8">
    <source>
        <dbReference type="ARBA" id="ARBA00022833"/>
    </source>
</evidence>
<evidence type="ECO:0000259" key="11">
    <source>
        <dbReference type="SMART" id="SM00849"/>
    </source>
</evidence>
<feature type="transmembrane region" description="Helical" evidence="10">
    <location>
        <begin position="21"/>
        <end position="43"/>
    </location>
</feature>
<accession>A0AAE0G1E6</accession>
<evidence type="ECO:0000256" key="7">
    <source>
        <dbReference type="ARBA" id="ARBA00022801"/>
    </source>
</evidence>
<evidence type="ECO:0000256" key="3">
    <source>
        <dbReference type="ARBA" id="ARBA00004963"/>
    </source>
</evidence>
<comment type="similarity">
    <text evidence="4">Belongs to the metallo-beta-lactamase superfamily. Glyoxalase II family.</text>
</comment>
<keyword evidence="6" id="KW-0479">Metal-binding</keyword>
<dbReference type="Pfam" id="PF00753">
    <property type="entry name" value="Lactamase_B"/>
    <property type="match status" value="1"/>
</dbReference>
<sequence length="350" mass="37946">MEAFEGCCAKVMSLLTGWIGLIGRFIFAIFGAVFLALGIALYPVGCLIPSWVGNFAFQCAFKIGYQLYVFTPLGRMIHMQMINSRRKGHSQPHTINITATSLSTCDVIPVPILADNYGYMIIDRATKQAAVVDPADPRLMEQMLERRKVQLTTILTTHRHHDHAGGNLELKKKFPGVVVVGGKGDNVAGVTKEVSDGDRLSIGETLVQIVETPCHTTGHVVFVVCGRGGAGVSEVAEGVFSGDTLFIGGVGAFFHGSEIDMHKSINQNLSWVPDSALVFCGHEYTVENCRFAEWLEPGNPLVLARSSWAVKRRAMKSGASVAVNGRKRDAREVRAGPPVDRACPLHLGQS</sequence>
<dbReference type="InterPro" id="IPR035680">
    <property type="entry name" value="Clx_II_MBL"/>
</dbReference>
<keyword evidence="10" id="KW-0472">Membrane</keyword>
<keyword evidence="10" id="KW-1133">Transmembrane helix</keyword>
<dbReference type="PANTHER" id="PTHR11935:SF94">
    <property type="entry name" value="TENZING NORGAY, ISOFORM C"/>
    <property type="match status" value="1"/>
</dbReference>
<comment type="caution">
    <text evidence="12">The sequence shown here is derived from an EMBL/GenBank/DDBJ whole genome shotgun (WGS) entry which is preliminary data.</text>
</comment>
<dbReference type="EC" id="3.1.2.6" evidence="5"/>
<keyword evidence="10" id="KW-0812">Transmembrane</keyword>
<dbReference type="CDD" id="cd07723">
    <property type="entry name" value="hydroxyacylglutathione_hydrolase_MBL-fold"/>
    <property type="match status" value="1"/>
</dbReference>
<dbReference type="InterPro" id="IPR001279">
    <property type="entry name" value="Metallo-B-lactamas"/>
</dbReference>
<dbReference type="InterPro" id="IPR036866">
    <property type="entry name" value="RibonucZ/Hydroxyglut_hydro"/>
</dbReference>
<evidence type="ECO:0000256" key="4">
    <source>
        <dbReference type="ARBA" id="ARBA00006759"/>
    </source>
</evidence>
<keyword evidence="13" id="KW-1185">Reference proteome</keyword>
<evidence type="ECO:0000256" key="6">
    <source>
        <dbReference type="ARBA" id="ARBA00022723"/>
    </source>
</evidence>
<dbReference type="GO" id="GO:0004416">
    <property type="term" value="F:hydroxyacylglutathione hydrolase activity"/>
    <property type="evidence" value="ECO:0007669"/>
    <property type="project" value="UniProtKB-EC"/>
</dbReference>
<feature type="transmembrane region" description="Helical" evidence="10">
    <location>
        <begin position="55"/>
        <end position="77"/>
    </location>
</feature>
<comment type="cofactor">
    <cofactor evidence="2">
        <name>Zn(2+)</name>
        <dbReference type="ChEBI" id="CHEBI:29105"/>
    </cofactor>
</comment>
<comment type="pathway">
    <text evidence="3">Secondary metabolite metabolism; methylglyoxal degradation; (R)-lactate from methylglyoxal: step 2/2.</text>
</comment>
<organism evidence="12 13">
    <name type="scientific">Cymbomonas tetramitiformis</name>
    <dbReference type="NCBI Taxonomy" id="36881"/>
    <lineage>
        <taxon>Eukaryota</taxon>
        <taxon>Viridiplantae</taxon>
        <taxon>Chlorophyta</taxon>
        <taxon>Pyramimonadophyceae</taxon>
        <taxon>Pyramimonadales</taxon>
        <taxon>Pyramimonadaceae</taxon>
        <taxon>Cymbomonas</taxon>
    </lineage>
</organism>
<dbReference type="SMART" id="SM00849">
    <property type="entry name" value="Lactamase_B"/>
    <property type="match status" value="1"/>
</dbReference>
<evidence type="ECO:0000313" key="12">
    <source>
        <dbReference type="EMBL" id="KAK3269834.1"/>
    </source>
</evidence>
<dbReference type="EMBL" id="LGRX02010715">
    <property type="protein sequence ID" value="KAK3269834.1"/>
    <property type="molecule type" value="Genomic_DNA"/>
</dbReference>
<evidence type="ECO:0000256" key="9">
    <source>
        <dbReference type="ARBA" id="ARBA00031044"/>
    </source>
</evidence>
<feature type="domain" description="Metallo-beta-lactamase" evidence="11">
    <location>
        <begin position="115"/>
        <end position="282"/>
    </location>
</feature>
<keyword evidence="7" id="KW-0378">Hydrolase</keyword>
<dbReference type="AlphaFoldDB" id="A0AAE0G1E6"/>
<evidence type="ECO:0000256" key="2">
    <source>
        <dbReference type="ARBA" id="ARBA00001947"/>
    </source>
</evidence>
<dbReference type="Proteomes" id="UP001190700">
    <property type="component" value="Unassembled WGS sequence"/>
</dbReference>